<comment type="caution">
    <text evidence="1">The sequence shown here is derived from an EMBL/GenBank/DDBJ whole genome shotgun (WGS) entry which is preliminary data.</text>
</comment>
<dbReference type="AlphaFoldDB" id="A0A3N1VNP6"/>
<proteinExistence type="predicted"/>
<name>A0A3N1VNP6_9BACT</name>
<sequence length="41" mass="4782">MKTCLDDGSLFDEKHVMTPRNKDQNLHYGDHAALGFFVWIM</sequence>
<evidence type="ECO:0000313" key="1">
    <source>
        <dbReference type="EMBL" id="ROR01842.1"/>
    </source>
</evidence>
<organism evidence="1 2">
    <name type="scientific">Desulfosoma caldarium</name>
    <dbReference type="NCBI Taxonomy" id="610254"/>
    <lineage>
        <taxon>Bacteria</taxon>
        <taxon>Pseudomonadati</taxon>
        <taxon>Thermodesulfobacteriota</taxon>
        <taxon>Syntrophobacteria</taxon>
        <taxon>Syntrophobacterales</taxon>
        <taxon>Syntrophobacteraceae</taxon>
        <taxon>Desulfosoma</taxon>
    </lineage>
</organism>
<dbReference type="Proteomes" id="UP000276223">
    <property type="component" value="Unassembled WGS sequence"/>
</dbReference>
<dbReference type="EMBL" id="RJVA01000010">
    <property type="protein sequence ID" value="ROR01842.1"/>
    <property type="molecule type" value="Genomic_DNA"/>
</dbReference>
<gene>
    <name evidence="1" type="ORF">EDC27_1035</name>
</gene>
<keyword evidence="2" id="KW-1185">Reference proteome</keyword>
<protein>
    <submittedName>
        <fullName evidence="1">Uncharacterized protein</fullName>
    </submittedName>
</protein>
<accession>A0A3N1VNP6</accession>
<reference evidence="1 2" key="1">
    <citation type="submission" date="2018-11" db="EMBL/GenBank/DDBJ databases">
        <title>Genomic Encyclopedia of Type Strains, Phase IV (KMG-IV): sequencing the most valuable type-strain genomes for metagenomic binning, comparative biology and taxonomic classification.</title>
        <authorList>
            <person name="Goeker M."/>
        </authorList>
    </citation>
    <scope>NUCLEOTIDE SEQUENCE [LARGE SCALE GENOMIC DNA]</scope>
    <source>
        <strain evidence="1 2">DSM 22027</strain>
    </source>
</reference>
<evidence type="ECO:0000313" key="2">
    <source>
        <dbReference type="Proteomes" id="UP000276223"/>
    </source>
</evidence>